<evidence type="ECO:0000256" key="1">
    <source>
        <dbReference type="ARBA" id="ARBA00001946"/>
    </source>
</evidence>
<dbReference type="Gene3D" id="3.40.50.1000">
    <property type="entry name" value="HAD superfamily/HAD-like"/>
    <property type="match status" value="1"/>
</dbReference>
<comment type="caution">
    <text evidence="5">The sequence shown here is derived from an EMBL/GenBank/DDBJ whole genome shotgun (WGS) entry which is preliminary data.</text>
</comment>
<evidence type="ECO:0000313" key="6">
    <source>
        <dbReference type="Proteomes" id="UP000550714"/>
    </source>
</evidence>
<reference evidence="5 6" key="1">
    <citation type="submission" date="2020-08" db="EMBL/GenBank/DDBJ databases">
        <title>Genomic Encyclopedia of Type Strains, Phase III (KMG-III): the genomes of soil and plant-associated and newly described type strains.</title>
        <authorList>
            <person name="Whitman W."/>
        </authorList>
    </citation>
    <scope>NUCLEOTIDE SEQUENCE [LARGE SCALE GENOMIC DNA]</scope>
    <source>
        <strain evidence="5 6">CECT 8577</strain>
    </source>
</reference>
<evidence type="ECO:0000256" key="4">
    <source>
        <dbReference type="SAM" id="MobiDB-lite"/>
    </source>
</evidence>
<comment type="cofactor">
    <cofactor evidence="1">
        <name>Mg(2+)</name>
        <dbReference type="ChEBI" id="CHEBI:18420"/>
    </cofactor>
</comment>
<name>A0A839S3G0_9PSEU</name>
<dbReference type="InterPro" id="IPR051400">
    <property type="entry name" value="HAD-like_hydrolase"/>
</dbReference>
<dbReference type="InterPro" id="IPR006439">
    <property type="entry name" value="HAD-SF_hydro_IA"/>
</dbReference>
<keyword evidence="2 5" id="KW-0378">Hydrolase</keyword>
<evidence type="ECO:0000256" key="3">
    <source>
        <dbReference type="ARBA" id="ARBA00022842"/>
    </source>
</evidence>
<evidence type="ECO:0000256" key="2">
    <source>
        <dbReference type="ARBA" id="ARBA00022801"/>
    </source>
</evidence>
<evidence type="ECO:0000313" key="5">
    <source>
        <dbReference type="EMBL" id="MBB3052308.1"/>
    </source>
</evidence>
<sequence length="283" mass="30591">MAFALGSPTAPHPVADTDRDDVDVWAPPELRVVCLDIDDTLIDFTETGKRTLAALTGRRDIWDEWERVTDEHVARVVAGELDYADMHARRTHAFLRGLGMDVDLAAAAAFETRRKALLNRSWRLFDDVVPCLEWLAAAGIQLAAVTNASGAHQRDKLASLGLARFFDHVAIAGELGVAKPDPAMFQSVCLQLGCDPREAVHLGDKLTTDAIGARDAGLTGIWLHREPDGELAPRVADDDTENDDTENAARGGAPADVHVLTSLAGLPELLVTEFVRVGVPAPR</sequence>
<keyword evidence="6" id="KW-1185">Reference proteome</keyword>
<dbReference type="GO" id="GO:0016787">
    <property type="term" value="F:hydrolase activity"/>
    <property type="evidence" value="ECO:0007669"/>
    <property type="project" value="UniProtKB-KW"/>
</dbReference>
<feature type="region of interest" description="Disordered" evidence="4">
    <location>
        <begin position="229"/>
        <end position="253"/>
    </location>
</feature>
<proteinExistence type="predicted"/>
<accession>A0A839S3G0</accession>
<dbReference type="PRINTS" id="PR00413">
    <property type="entry name" value="HADHALOGNASE"/>
</dbReference>
<dbReference type="EMBL" id="JACHWU010000004">
    <property type="protein sequence ID" value="MBB3052308.1"/>
    <property type="molecule type" value="Genomic_DNA"/>
</dbReference>
<dbReference type="Pfam" id="PF00702">
    <property type="entry name" value="Hydrolase"/>
    <property type="match status" value="1"/>
</dbReference>
<dbReference type="RefSeq" id="WP_425501134.1">
    <property type="nucleotide sequence ID" value="NZ_JACHWU010000004.1"/>
</dbReference>
<dbReference type="SFLD" id="SFLDS00003">
    <property type="entry name" value="Haloacid_Dehalogenase"/>
    <property type="match status" value="1"/>
</dbReference>
<organism evidence="5 6">
    <name type="scientific">Prauserella isguenensis</name>
    <dbReference type="NCBI Taxonomy" id="1470180"/>
    <lineage>
        <taxon>Bacteria</taxon>
        <taxon>Bacillati</taxon>
        <taxon>Actinomycetota</taxon>
        <taxon>Actinomycetes</taxon>
        <taxon>Pseudonocardiales</taxon>
        <taxon>Pseudonocardiaceae</taxon>
        <taxon>Prauserella</taxon>
    </lineage>
</organism>
<dbReference type="SFLD" id="SFLDG01129">
    <property type="entry name" value="C1.5:_HAD__Beta-PGM__Phosphata"/>
    <property type="match status" value="1"/>
</dbReference>
<dbReference type="PANTHER" id="PTHR46470:SF4">
    <property type="entry name" value="5-AMINO-6-(5-PHOSPHO-D-RIBITYLAMINO)URACIL PHOSPHATASE YIGB"/>
    <property type="match status" value="1"/>
</dbReference>
<feature type="region of interest" description="Disordered" evidence="4">
    <location>
        <begin position="1"/>
        <end position="20"/>
    </location>
</feature>
<dbReference type="Gene3D" id="1.20.120.710">
    <property type="entry name" value="Haloacid dehalogenase hydrolase-like domain"/>
    <property type="match status" value="1"/>
</dbReference>
<dbReference type="GO" id="GO:0044281">
    <property type="term" value="P:small molecule metabolic process"/>
    <property type="evidence" value="ECO:0007669"/>
    <property type="project" value="UniProtKB-ARBA"/>
</dbReference>
<dbReference type="InterPro" id="IPR036412">
    <property type="entry name" value="HAD-like_sf"/>
</dbReference>
<dbReference type="PANTHER" id="PTHR46470">
    <property type="entry name" value="N-ACYLNEURAMINATE-9-PHOSPHATASE"/>
    <property type="match status" value="1"/>
</dbReference>
<dbReference type="NCBIfam" id="TIGR01549">
    <property type="entry name" value="HAD-SF-IA-v1"/>
    <property type="match status" value="1"/>
</dbReference>
<dbReference type="AlphaFoldDB" id="A0A839S3G0"/>
<gene>
    <name evidence="5" type="ORF">FHS23_003342</name>
</gene>
<protein>
    <submittedName>
        <fullName evidence="5">Putative hydrolase of the HAD superfamily</fullName>
    </submittedName>
</protein>
<dbReference type="Proteomes" id="UP000550714">
    <property type="component" value="Unassembled WGS sequence"/>
</dbReference>
<dbReference type="InterPro" id="IPR023214">
    <property type="entry name" value="HAD_sf"/>
</dbReference>
<keyword evidence="3" id="KW-0460">Magnesium</keyword>
<dbReference type="SUPFAM" id="SSF56784">
    <property type="entry name" value="HAD-like"/>
    <property type="match status" value="1"/>
</dbReference>